<dbReference type="RefSeq" id="WP_344305990.1">
    <property type="nucleotide sequence ID" value="NZ_BAAANY010000001.1"/>
</dbReference>
<dbReference type="InterPro" id="IPR003333">
    <property type="entry name" value="CMAS"/>
</dbReference>
<accession>A0ABN2FNI2</accession>
<dbReference type="GO" id="GO:0008168">
    <property type="term" value="F:methyltransferase activity"/>
    <property type="evidence" value="ECO:0007669"/>
    <property type="project" value="UniProtKB-KW"/>
</dbReference>
<evidence type="ECO:0000313" key="6">
    <source>
        <dbReference type="EMBL" id="GAA1655024.1"/>
    </source>
</evidence>
<comment type="caution">
    <text evidence="6">The sequence shown here is derived from an EMBL/GenBank/DDBJ whole genome shotgun (WGS) entry which is preliminary data.</text>
</comment>
<dbReference type="SUPFAM" id="SSF53335">
    <property type="entry name" value="S-adenosyl-L-methionine-dependent methyltransferases"/>
    <property type="match status" value="1"/>
</dbReference>
<evidence type="ECO:0000313" key="7">
    <source>
        <dbReference type="Proteomes" id="UP001500618"/>
    </source>
</evidence>
<gene>
    <name evidence="6" type="ORF">GCM10009765_00180</name>
</gene>
<dbReference type="Gene3D" id="3.40.50.150">
    <property type="entry name" value="Vaccinia Virus protein VP39"/>
    <property type="match status" value="1"/>
</dbReference>
<sequence>MSDLLNRNSHRPAPLVNPQRWPDIANVPAASIKATIARVLFRRVARKLPLRVEFPGGEVLGRGGPVMRILRPAAFYRRIGAGGLIGFGEAYMAGDWAAHDLPGVLTIFASQVSKLVPPALQRLRAAAVRRQPRTERGTPENARTNISRHYDLSNDLFSTFLDETMTYSSADFDSVGGQPIASWDLLAMAQRRKIDRLLDGAGVTAGTRVLEVGTGWGELAIRAAARGAYVHSITLSEEQRELALRRVAAAGLSDRVTIELRDYREVTGKYDAVVSVEMIEAVGYAYWSEYFAVLNRVLHPGGSIGLQAITMPHDRMLATRNTYTWIHKYIFPGGLLPSVRSVGESAREHGLRITDDHAFGPHYAETLRLWRERFDARGDEVRELGFDEMFGTMWRLYLAYSEAGFRSGYLDVHQFVIVKDPSVGNEAV</sequence>
<dbReference type="PANTHER" id="PTHR43667:SF2">
    <property type="entry name" value="FATTY ACID C-METHYL TRANSFERASE"/>
    <property type="match status" value="1"/>
</dbReference>
<evidence type="ECO:0000256" key="4">
    <source>
        <dbReference type="ARBA" id="ARBA00022691"/>
    </source>
</evidence>
<dbReference type="PIRSF" id="PIRSF003085">
    <property type="entry name" value="CMAS"/>
    <property type="match status" value="1"/>
</dbReference>
<proteinExistence type="inferred from homology"/>
<keyword evidence="5" id="KW-0443">Lipid metabolism</keyword>
<keyword evidence="4" id="KW-0949">S-adenosyl-L-methionine</keyword>
<evidence type="ECO:0000256" key="5">
    <source>
        <dbReference type="ARBA" id="ARBA00023098"/>
    </source>
</evidence>
<dbReference type="EMBL" id="BAAANY010000001">
    <property type="protein sequence ID" value="GAA1655024.1"/>
    <property type="molecule type" value="Genomic_DNA"/>
</dbReference>
<evidence type="ECO:0000256" key="3">
    <source>
        <dbReference type="ARBA" id="ARBA00022679"/>
    </source>
</evidence>
<keyword evidence="2 6" id="KW-0489">Methyltransferase</keyword>
<keyword evidence="3" id="KW-0808">Transferase</keyword>
<comment type="similarity">
    <text evidence="1">Belongs to the CFA/CMAS family.</text>
</comment>
<dbReference type="CDD" id="cd02440">
    <property type="entry name" value="AdoMet_MTases"/>
    <property type="match status" value="1"/>
</dbReference>
<organism evidence="6 7">
    <name type="scientific">Fodinicola feengrottensis</name>
    <dbReference type="NCBI Taxonomy" id="435914"/>
    <lineage>
        <taxon>Bacteria</taxon>
        <taxon>Bacillati</taxon>
        <taxon>Actinomycetota</taxon>
        <taxon>Actinomycetes</taxon>
        <taxon>Mycobacteriales</taxon>
        <taxon>Fodinicola</taxon>
    </lineage>
</organism>
<dbReference type="InterPro" id="IPR050723">
    <property type="entry name" value="CFA/CMAS"/>
</dbReference>
<dbReference type="InterPro" id="IPR029063">
    <property type="entry name" value="SAM-dependent_MTases_sf"/>
</dbReference>
<dbReference type="Proteomes" id="UP001500618">
    <property type="component" value="Unassembled WGS sequence"/>
</dbReference>
<name>A0ABN2FNI2_9ACTN</name>
<evidence type="ECO:0000256" key="2">
    <source>
        <dbReference type="ARBA" id="ARBA00022603"/>
    </source>
</evidence>
<reference evidence="6 7" key="1">
    <citation type="journal article" date="2019" name="Int. J. Syst. Evol. Microbiol.">
        <title>The Global Catalogue of Microorganisms (GCM) 10K type strain sequencing project: providing services to taxonomists for standard genome sequencing and annotation.</title>
        <authorList>
            <consortium name="The Broad Institute Genomics Platform"/>
            <consortium name="The Broad Institute Genome Sequencing Center for Infectious Disease"/>
            <person name="Wu L."/>
            <person name="Ma J."/>
        </authorList>
    </citation>
    <scope>NUCLEOTIDE SEQUENCE [LARGE SCALE GENOMIC DNA]</scope>
    <source>
        <strain evidence="6 7">JCM 14718</strain>
    </source>
</reference>
<protein>
    <submittedName>
        <fullName evidence="6">Class I SAM-dependent methyltransferase</fullName>
    </submittedName>
</protein>
<dbReference type="GO" id="GO:0032259">
    <property type="term" value="P:methylation"/>
    <property type="evidence" value="ECO:0007669"/>
    <property type="project" value="UniProtKB-KW"/>
</dbReference>
<dbReference type="PANTHER" id="PTHR43667">
    <property type="entry name" value="CYCLOPROPANE-FATTY-ACYL-PHOSPHOLIPID SYNTHASE"/>
    <property type="match status" value="1"/>
</dbReference>
<dbReference type="Pfam" id="PF02353">
    <property type="entry name" value="CMAS"/>
    <property type="match status" value="1"/>
</dbReference>
<keyword evidence="7" id="KW-1185">Reference proteome</keyword>
<evidence type="ECO:0000256" key="1">
    <source>
        <dbReference type="ARBA" id="ARBA00010815"/>
    </source>
</evidence>